<feature type="compositionally biased region" description="Polar residues" evidence="2">
    <location>
        <begin position="168"/>
        <end position="181"/>
    </location>
</feature>
<dbReference type="KEGG" id="btab:109041327"/>
<name>A0A9N9ZZT7_BEMTA</name>
<gene>
    <name evidence="4" type="ORF">BEMITA_LOCUS759</name>
</gene>
<reference evidence="4" key="1">
    <citation type="submission" date="2021-12" db="EMBL/GenBank/DDBJ databases">
        <authorList>
            <person name="King R."/>
        </authorList>
    </citation>
    <scope>NUCLEOTIDE SEQUENCE</scope>
</reference>
<feature type="compositionally biased region" description="Basic residues" evidence="2">
    <location>
        <begin position="350"/>
        <end position="361"/>
    </location>
</feature>
<dbReference type="Proteomes" id="UP001152759">
    <property type="component" value="Chromosome 1"/>
</dbReference>
<dbReference type="InterPro" id="IPR050656">
    <property type="entry name" value="PINX1"/>
</dbReference>
<evidence type="ECO:0000256" key="1">
    <source>
        <dbReference type="ARBA" id="ARBA00040365"/>
    </source>
</evidence>
<feature type="region of interest" description="Disordered" evidence="2">
    <location>
        <begin position="69"/>
        <end position="101"/>
    </location>
</feature>
<dbReference type="EMBL" id="OU963862">
    <property type="protein sequence ID" value="CAH0381074.1"/>
    <property type="molecule type" value="Genomic_DNA"/>
</dbReference>
<feature type="domain" description="G-patch" evidence="3">
    <location>
        <begin position="1"/>
        <end position="46"/>
    </location>
</feature>
<protein>
    <recommendedName>
        <fullName evidence="1">G patch domain-containing protein 4</fullName>
    </recommendedName>
</protein>
<feature type="region of interest" description="Disordered" evidence="2">
    <location>
        <begin position="164"/>
        <end position="185"/>
    </location>
</feature>
<evidence type="ECO:0000259" key="3">
    <source>
        <dbReference type="PROSITE" id="PS50174"/>
    </source>
</evidence>
<feature type="region of interest" description="Disordered" evidence="2">
    <location>
        <begin position="341"/>
        <end position="361"/>
    </location>
</feature>
<dbReference type="GO" id="GO:0005730">
    <property type="term" value="C:nucleolus"/>
    <property type="evidence" value="ECO:0007669"/>
    <property type="project" value="TreeGrafter"/>
</dbReference>
<dbReference type="Pfam" id="PF01585">
    <property type="entry name" value="G-patch"/>
    <property type="match status" value="1"/>
</dbReference>
<evidence type="ECO:0000313" key="4">
    <source>
        <dbReference type="EMBL" id="CAH0381074.1"/>
    </source>
</evidence>
<organism evidence="4 5">
    <name type="scientific">Bemisia tabaci</name>
    <name type="common">Sweetpotato whitefly</name>
    <name type="synonym">Aleurodes tabaci</name>
    <dbReference type="NCBI Taxonomy" id="7038"/>
    <lineage>
        <taxon>Eukaryota</taxon>
        <taxon>Metazoa</taxon>
        <taxon>Ecdysozoa</taxon>
        <taxon>Arthropoda</taxon>
        <taxon>Hexapoda</taxon>
        <taxon>Insecta</taxon>
        <taxon>Pterygota</taxon>
        <taxon>Neoptera</taxon>
        <taxon>Paraneoptera</taxon>
        <taxon>Hemiptera</taxon>
        <taxon>Sternorrhyncha</taxon>
        <taxon>Aleyrodoidea</taxon>
        <taxon>Aleyrodidae</taxon>
        <taxon>Aleyrodinae</taxon>
        <taxon>Bemisia</taxon>
    </lineage>
</organism>
<dbReference type="InterPro" id="IPR000467">
    <property type="entry name" value="G_patch_dom"/>
</dbReference>
<dbReference type="PANTHER" id="PTHR23149">
    <property type="entry name" value="G PATCH DOMAIN CONTAINING PROTEIN"/>
    <property type="match status" value="1"/>
</dbReference>
<dbReference type="AlphaFoldDB" id="A0A9N9ZZT7"/>
<dbReference type="PANTHER" id="PTHR23149:SF9">
    <property type="entry name" value="G PATCH DOMAIN-CONTAINING PROTEIN 4"/>
    <property type="match status" value="1"/>
</dbReference>
<feature type="compositionally biased region" description="Basic and acidic residues" evidence="2">
    <location>
        <begin position="80"/>
        <end position="91"/>
    </location>
</feature>
<dbReference type="PROSITE" id="PS50174">
    <property type="entry name" value="G_PATCH"/>
    <property type="match status" value="1"/>
</dbReference>
<proteinExistence type="predicted"/>
<evidence type="ECO:0000256" key="2">
    <source>
        <dbReference type="SAM" id="MobiDB-lite"/>
    </source>
</evidence>
<dbReference type="GO" id="GO:0003676">
    <property type="term" value="F:nucleic acid binding"/>
    <property type="evidence" value="ECO:0007669"/>
    <property type="project" value="InterPro"/>
</dbReference>
<sequence length="361" mass="41459">MEFGRKLLSRFGWEEGKGLGKLEDGIVVPLKPKLKFDTTGVGFDYSKEYVNDWWAQRYDEALKKVDVSEETVKEKRKKKPNDTDTNQEKNQKSSKKFIKTETILQDGSSIPENDIDEPMEVTEPASLNFDKLFEACGGRTAHKGARHGLGLSGKLARLAAQEKEIKRSPQNTVPDSPTKTHLSPFENFKNSHQERKHLRISKSPANVTTDVEHFCSTVIMPGEVENKEGSRKKKKSRKNREKYSTYEDLYCRQGNEIIKVEENIETEDPTQHPENICNLKQEKKRKKKKFKMAENKELNVERIDIPSVHEIDAAEISAVNLESPCEDPKVKKRKIKKFELVSDNDSKEGKKSKKKHKSKLM</sequence>
<dbReference type="SMART" id="SM00443">
    <property type="entry name" value="G_patch"/>
    <property type="match status" value="1"/>
</dbReference>
<evidence type="ECO:0000313" key="5">
    <source>
        <dbReference type="Proteomes" id="UP001152759"/>
    </source>
</evidence>
<accession>A0A9N9ZZT7</accession>
<keyword evidence="5" id="KW-1185">Reference proteome</keyword>